<keyword evidence="1" id="KW-0808">Transferase</keyword>
<reference evidence="1" key="1">
    <citation type="submission" date="2022-06" db="EMBL/GenBank/DDBJ databases">
        <title>Novel species in genus nocardia.</title>
        <authorList>
            <person name="Li F."/>
        </authorList>
    </citation>
    <scope>NUCLEOTIDE SEQUENCE</scope>
    <source>
        <strain evidence="1">CDC141</strain>
    </source>
</reference>
<evidence type="ECO:0000313" key="1">
    <source>
        <dbReference type="EMBL" id="MCM6778246.1"/>
    </source>
</evidence>
<gene>
    <name evidence="1" type="ORF">NDR86_32640</name>
</gene>
<dbReference type="SUPFAM" id="SSF53335">
    <property type="entry name" value="S-adenosyl-L-methionine-dependent methyltransferases"/>
    <property type="match status" value="1"/>
</dbReference>
<accession>A0A9X2EHN3</accession>
<name>A0A9X2EHN3_9NOCA</name>
<dbReference type="Pfam" id="PF04672">
    <property type="entry name" value="Methyltransf_19"/>
    <property type="match status" value="1"/>
</dbReference>
<evidence type="ECO:0000313" key="2">
    <source>
        <dbReference type="Proteomes" id="UP001139157"/>
    </source>
</evidence>
<dbReference type="Proteomes" id="UP001139157">
    <property type="component" value="Unassembled WGS sequence"/>
</dbReference>
<dbReference type="Gene3D" id="3.40.50.150">
    <property type="entry name" value="Vaccinia Virus protein VP39"/>
    <property type="match status" value="1"/>
</dbReference>
<protein>
    <submittedName>
        <fullName evidence="1">SAM-dependent methyltransferase</fullName>
    </submittedName>
</protein>
<sequence length="281" mass="31198">MSVGNGRDRSGDLQQQRPHSARMYDYFLGGKDNYQVDREYATQIQRVFPSVGVAARINRAFMHRATWYLASQVGIRQFLDIGAGIPTEPNLHQVAQQIAPDARVVYVDNDPLVMAFAQALLRGTPQGRTAYVHADAADPESILTAPQLRETLDLDQPVALSLIAVLHFLPDDRDPYKAVSTLLDALAPGSYLVISHLTVDFDPDTVHRVVEVFRDGGVPFQARTRKEIGRFFSGLELVEPGIGAPHRWRPIEPPCWLRPDIDPLGPGLDERVNCCAAVARK</sequence>
<dbReference type="InterPro" id="IPR029063">
    <property type="entry name" value="SAM-dependent_MTases_sf"/>
</dbReference>
<dbReference type="CDD" id="cd02440">
    <property type="entry name" value="AdoMet_MTases"/>
    <property type="match status" value="1"/>
</dbReference>
<organism evidence="1 2">
    <name type="scientific">Nocardia pulmonis</name>
    <dbReference type="NCBI Taxonomy" id="2951408"/>
    <lineage>
        <taxon>Bacteria</taxon>
        <taxon>Bacillati</taxon>
        <taxon>Actinomycetota</taxon>
        <taxon>Actinomycetes</taxon>
        <taxon>Mycobacteriales</taxon>
        <taxon>Nocardiaceae</taxon>
        <taxon>Nocardia</taxon>
    </lineage>
</organism>
<dbReference type="RefSeq" id="WP_251917718.1">
    <property type="nucleotide sequence ID" value="NZ_JAMRXG010000020.1"/>
</dbReference>
<keyword evidence="1" id="KW-0489">Methyltransferase</keyword>
<keyword evidence="2" id="KW-1185">Reference proteome</keyword>
<dbReference type="GO" id="GO:0032259">
    <property type="term" value="P:methylation"/>
    <property type="evidence" value="ECO:0007669"/>
    <property type="project" value="UniProtKB-KW"/>
</dbReference>
<dbReference type="PIRSF" id="PIRSF017393">
    <property type="entry name" value="MTase_SAV2177"/>
    <property type="match status" value="1"/>
</dbReference>
<proteinExistence type="predicted"/>
<dbReference type="GO" id="GO:0008168">
    <property type="term" value="F:methyltransferase activity"/>
    <property type="evidence" value="ECO:0007669"/>
    <property type="project" value="UniProtKB-KW"/>
</dbReference>
<comment type="caution">
    <text evidence="1">The sequence shown here is derived from an EMBL/GenBank/DDBJ whole genome shotgun (WGS) entry which is preliminary data.</text>
</comment>
<dbReference type="AlphaFoldDB" id="A0A9X2EHN3"/>
<dbReference type="EMBL" id="JAMRXG010000020">
    <property type="protein sequence ID" value="MCM6778246.1"/>
    <property type="molecule type" value="Genomic_DNA"/>
</dbReference>
<dbReference type="InterPro" id="IPR006764">
    <property type="entry name" value="SAM_dep_MeTrfase_SAV2177_type"/>
</dbReference>